<protein>
    <submittedName>
        <fullName evidence="4">TDP-fucosamine acetyltransferase</fullName>
    </submittedName>
</protein>
<keyword evidence="1 4" id="KW-0808">Transferase</keyword>
<dbReference type="RefSeq" id="WP_055267231.1">
    <property type="nucleotide sequence ID" value="NZ_CABIXQ010000019.1"/>
</dbReference>
<dbReference type="InterPro" id="IPR016181">
    <property type="entry name" value="Acyl_CoA_acyltransferase"/>
</dbReference>
<dbReference type="Proteomes" id="UP000095594">
    <property type="component" value="Unassembled WGS sequence"/>
</dbReference>
<dbReference type="GO" id="GO:0016747">
    <property type="term" value="F:acyltransferase activity, transferring groups other than amino-acyl groups"/>
    <property type="evidence" value="ECO:0007669"/>
    <property type="project" value="InterPro"/>
</dbReference>
<evidence type="ECO:0000313" key="5">
    <source>
        <dbReference type="Proteomes" id="UP000095594"/>
    </source>
</evidence>
<reference evidence="4 5" key="1">
    <citation type="submission" date="2015-09" db="EMBL/GenBank/DDBJ databases">
        <authorList>
            <consortium name="Pathogen Informatics"/>
        </authorList>
    </citation>
    <scope>NUCLEOTIDE SEQUENCE [LARGE SCALE GENOMIC DNA]</scope>
    <source>
        <strain evidence="4 5">2789STDY5834856</strain>
    </source>
</reference>
<dbReference type="Gene3D" id="3.40.630.30">
    <property type="match status" value="1"/>
</dbReference>
<keyword evidence="2" id="KW-0012">Acyltransferase</keyword>
<dbReference type="Pfam" id="PF00583">
    <property type="entry name" value="Acetyltransf_1"/>
    <property type="match status" value="1"/>
</dbReference>
<dbReference type="InterPro" id="IPR000182">
    <property type="entry name" value="GNAT_dom"/>
</dbReference>
<dbReference type="EMBL" id="CYZX01000019">
    <property type="protein sequence ID" value="CUO92299.1"/>
    <property type="molecule type" value="Genomic_DNA"/>
</dbReference>
<proteinExistence type="predicted"/>
<dbReference type="AlphaFoldDB" id="A0A174J5D4"/>
<organism evidence="4 5">
    <name type="scientific">Clostridium disporicum</name>
    <dbReference type="NCBI Taxonomy" id="84024"/>
    <lineage>
        <taxon>Bacteria</taxon>
        <taxon>Bacillati</taxon>
        <taxon>Bacillota</taxon>
        <taxon>Clostridia</taxon>
        <taxon>Eubacteriales</taxon>
        <taxon>Clostridiaceae</taxon>
        <taxon>Clostridium</taxon>
    </lineage>
</organism>
<dbReference type="SUPFAM" id="SSF55729">
    <property type="entry name" value="Acyl-CoA N-acyltransferases (Nat)"/>
    <property type="match status" value="1"/>
</dbReference>
<name>A0A174J5D4_9CLOT</name>
<dbReference type="PANTHER" id="PTHR43072">
    <property type="entry name" value="N-ACETYLTRANSFERASE"/>
    <property type="match status" value="1"/>
</dbReference>
<gene>
    <name evidence="4" type="ORF">ERS852471_02617</name>
</gene>
<feature type="domain" description="N-acetyltransferase" evidence="3">
    <location>
        <begin position="120"/>
        <end position="269"/>
    </location>
</feature>
<evidence type="ECO:0000256" key="1">
    <source>
        <dbReference type="ARBA" id="ARBA00022679"/>
    </source>
</evidence>
<evidence type="ECO:0000259" key="3">
    <source>
        <dbReference type="PROSITE" id="PS51186"/>
    </source>
</evidence>
<dbReference type="PROSITE" id="PS51186">
    <property type="entry name" value="GNAT"/>
    <property type="match status" value="1"/>
</dbReference>
<evidence type="ECO:0000256" key="2">
    <source>
        <dbReference type="ARBA" id="ARBA00023315"/>
    </source>
</evidence>
<sequence>MREECFNKIKEAVNKFKYSSMRYIEYKDIHDYEVCLENANIILIYGFNVEANINEYHWAANNVEDLINVLKNKKDFLITFIPNEWIFRLEEAEFIVRNAWHDYFMNNLNDIDICDDFDFLTVDRCDEASKVTMMCKNQSRGFTGQTTKWVEEWINNTETSGVNTGTRNNAVLIQKNEEDEIIGIVCVATYGHESKKGPTVWIREVAVNPSYQNKGIGRRLIMKALSYGKKYGATRAFLAADECNDRGIHLYTSIGFEASEDESQIDMLK</sequence>
<dbReference type="PANTHER" id="PTHR43072:SF23">
    <property type="entry name" value="UPF0039 PROTEIN C11D3.02C"/>
    <property type="match status" value="1"/>
</dbReference>
<dbReference type="OrthoDB" id="2036043at2"/>
<dbReference type="CDD" id="cd04301">
    <property type="entry name" value="NAT_SF"/>
    <property type="match status" value="1"/>
</dbReference>
<evidence type="ECO:0000313" key="4">
    <source>
        <dbReference type="EMBL" id="CUO92299.1"/>
    </source>
</evidence>
<accession>A0A174J5D4</accession>